<keyword evidence="6" id="KW-1185">Reference proteome</keyword>
<proteinExistence type="inferred from homology"/>
<dbReference type="PANTHER" id="PTHR43792">
    <property type="entry name" value="GNAT FAMILY, PUTATIVE (AFU_ORTHOLOGUE AFUA_3G00765)-RELATED-RELATED"/>
    <property type="match status" value="1"/>
</dbReference>
<dbReference type="Pfam" id="PF13302">
    <property type="entry name" value="Acetyltransf_3"/>
    <property type="match status" value="1"/>
</dbReference>
<dbReference type="InterPro" id="IPR000182">
    <property type="entry name" value="GNAT_dom"/>
</dbReference>
<evidence type="ECO:0000313" key="5">
    <source>
        <dbReference type="EMBL" id="MFC5026957.1"/>
    </source>
</evidence>
<dbReference type="EMBL" id="JBHSJD010000027">
    <property type="protein sequence ID" value="MFC5026957.1"/>
    <property type="molecule type" value="Genomic_DNA"/>
</dbReference>
<feature type="domain" description="N-acetyltransferase" evidence="4">
    <location>
        <begin position="9"/>
        <end position="166"/>
    </location>
</feature>
<name>A0ABV9XP98_9ACTN</name>
<evidence type="ECO:0000256" key="1">
    <source>
        <dbReference type="ARBA" id="ARBA00022679"/>
    </source>
</evidence>
<protein>
    <submittedName>
        <fullName evidence="5">GNAT family protein</fullName>
    </submittedName>
</protein>
<sequence>MTDTTGTGPYVRPAGPSDAAALAAALLRNRARMRPYEPRRDEAFYTADVQAARLAAPGTRSWLVVDGDRVVGAATLSGIALGAFRSAFLGYWTDGAYTGRGLATRAVHEVCRAAREDLGLHRIEAGTLPDNAASQRVLARCGFERIGTAPRYLHIDGAWRDHHLFQRVLHDDPPPGMCVGFRGTAGTGNLKADDS</sequence>
<dbReference type="InterPro" id="IPR016181">
    <property type="entry name" value="Acyl_CoA_acyltransferase"/>
</dbReference>
<dbReference type="CDD" id="cd04301">
    <property type="entry name" value="NAT_SF"/>
    <property type="match status" value="1"/>
</dbReference>
<keyword evidence="2" id="KW-0012">Acyltransferase</keyword>
<dbReference type="RefSeq" id="WP_345691444.1">
    <property type="nucleotide sequence ID" value="NZ_BAABIT010000001.1"/>
</dbReference>
<dbReference type="SUPFAM" id="SSF55729">
    <property type="entry name" value="Acyl-CoA N-acyltransferases (Nat)"/>
    <property type="match status" value="1"/>
</dbReference>
<dbReference type="Gene3D" id="3.40.630.30">
    <property type="match status" value="1"/>
</dbReference>
<organism evidence="5 6">
    <name type="scientific">Streptomyces coeruleoprunus</name>
    <dbReference type="NCBI Taxonomy" id="285563"/>
    <lineage>
        <taxon>Bacteria</taxon>
        <taxon>Bacillati</taxon>
        <taxon>Actinomycetota</taxon>
        <taxon>Actinomycetes</taxon>
        <taxon>Kitasatosporales</taxon>
        <taxon>Streptomycetaceae</taxon>
        <taxon>Streptomyces</taxon>
    </lineage>
</organism>
<accession>A0ABV9XP98</accession>
<dbReference type="InterPro" id="IPR051531">
    <property type="entry name" value="N-acetyltransferase"/>
</dbReference>
<reference evidence="6" key="1">
    <citation type="journal article" date="2019" name="Int. J. Syst. Evol. Microbiol.">
        <title>The Global Catalogue of Microorganisms (GCM) 10K type strain sequencing project: providing services to taxonomists for standard genome sequencing and annotation.</title>
        <authorList>
            <consortium name="The Broad Institute Genomics Platform"/>
            <consortium name="The Broad Institute Genome Sequencing Center for Infectious Disease"/>
            <person name="Wu L."/>
            <person name="Ma J."/>
        </authorList>
    </citation>
    <scope>NUCLEOTIDE SEQUENCE [LARGE SCALE GENOMIC DNA]</scope>
    <source>
        <strain evidence="6">CGMCC 4.1648</strain>
    </source>
</reference>
<comment type="similarity">
    <text evidence="3">Belongs to the acetyltransferase family. RimJ subfamily.</text>
</comment>
<dbReference type="PROSITE" id="PS51186">
    <property type="entry name" value="GNAT"/>
    <property type="match status" value="1"/>
</dbReference>
<evidence type="ECO:0000256" key="3">
    <source>
        <dbReference type="ARBA" id="ARBA00038502"/>
    </source>
</evidence>
<evidence type="ECO:0000313" key="6">
    <source>
        <dbReference type="Proteomes" id="UP001595829"/>
    </source>
</evidence>
<dbReference type="PANTHER" id="PTHR43792:SF8">
    <property type="entry name" value="[RIBOSOMAL PROTEIN US5]-ALANINE N-ACETYLTRANSFERASE"/>
    <property type="match status" value="1"/>
</dbReference>
<gene>
    <name evidence="5" type="ORF">ACFPM3_32950</name>
</gene>
<keyword evidence="1" id="KW-0808">Transferase</keyword>
<comment type="caution">
    <text evidence="5">The sequence shown here is derived from an EMBL/GenBank/DDBJ whole genome shotgun (WGS) entry which is preliminary data.</text>
</comment>
<evidence type="ECO:0000259" key="4">
    <source>
        <dbReference type="PROSITE" id="PS51186"/>
    </source>
</evidence>
<evidence type="ECO:0000256" key="2">
    <source>
        <dbReference type="ARBA" id="ARBA00023315"/>
    </source>
</evidence>
<dbReference type="Proteomes" id="UP001595829">
    <property type="component" value="Unassembled WGS sequence"/>
</dbReference>